<sequence>MTTPPEPDDPHTVGRYRITGVLGAGGMGRVLLGEAPDGRRAAIKLVHPELVESEGFRARFRREVALAAQAPPGWTAAFLDADPDAAQPWLATAYLDAPTLHDEIARAGTLSADRAADLGVGMASALAALHARGLVHRDLKPSNVLLTGGGPRLIDFGISRAIDGTALTATGQVIGTPEYLSPEQITGTPRAGTAADLFALGSLLVFVTSGRTPFGGGGTAAVLSRVVHGEPDLPPGLGRIEPVVRMLLDKDPAARPTAERTAELLAGGLPAGPPEEGRTVLLHRPPDGAVPAPGGTPGPAGTAPGQSGTTGAAAGPAGTPGTAPGPAGRPSAAPGSAGTPGTAPGPAGTPGAAPGPGGTPGPDRAASAAGAARTGPDGTRVADGPPWTGTPSPYGDRAPGPIQGPLPPPTLLGAPPATAEPWRRRRWPLVAGGIAVVLALLVVAVPVLLWGSGGSPAEGTSAGPGPSTTAPPPPPPPSTTAPAPTTPAGDTADLLAGATVVDTSQEVRYVDPSGALRFSSPSGNIACALEPFEVRCDVLERTWEVPPVPASCQQAYGTGTRLAGAAAGELTCVGDTIADPSLPVLEFDRALRSDEITCVSRMTGVECRNTTTGHGIAVARASYRVY</sequence>
<dbReference type="Pfam" id="PF00069">
    <property type="entry name" value="Pkinase"/>
    <property type="match status" value="1"/>
</dbReference>
<proteinExistence type="predicted"/>
<feature type="binding site" evidence="5">
    <location>
        <position position="44"/>
    </location>
    <ligand>
        <name>ATP</name>
        <dbReference type="ChEBI" id="CHEBI:30616"/>
    </ligand>
</feature>
<keyword evidence="10" id="KW-1185">Reference proteome</keyword>
<evidence type="ECO:0000256" key="4">
    <source>
        <dbReference type="ARBA" id="ARBA00022840"/>
    </source>
</evidence>
<feature type="compositionally biased region" description="Low complexity" evidence="6">
    <location>
        <begin position="459"/>
        <end position="468"/>
    </location>
</feature>
<feature type="compositionally biased region" description="Pro residues" evidence="6">
    <location>
        <begin position="469"/>
        <end position="479"/>
    </location>
</feature>
<keyword evidence="7" id="KW-0812">Transmembrane</keyword>
<evidence type="ECO:0000256" key="2">
    <source>
        <dbReference type="ARBA" id="ARBA00022741"/>
    </source>
</evidence>
<evidence type="ECO:0000256" key="5">
    <source>
        <dbReference type="PROSITE-ProRule" id="PRU10141"/>
    </source>
</evidence>
<protein>
    <recommendedName>
        <fullName evidence="8">Protein kinase domain-containing protein</fullName>
    </recommendedName>
</protein>
<accession>A0ABQ0S3D0</accession>
<dbReference type="Proteomes" id="UP000320693">
    <property type="component" value="Unassembled WGS sequence"/>
</dbReference>
<keyword evidence="7" id="KW-0472">Membrane</keyword>
<keyword evidence="7" id="KW-1133">Transmembrane helix</keyword>
<feature type="compositionally biased region" description="Low complexity" evidence="6">
    <location>
        <begin position="287"/>
        <end position="352"/>
    </location>
</feature>
<dbReference type="PANTHER" id="PTHR43289">
    <property type="entry name" value="MITOGEN-ACTIVATED PROTEIN KINASE KINASE KINASE 20-RELATED"/>
    <property type="match status" value="1"/>
</dbReference>
<name>A0ABQ0S3D0_9PSEU</name>
<evidence type="ECO:0000256" key="1">
    <source>
        <dbReference type="ARBA" id="ARBA00022679"/>
    </source>
</evidence>
<dbReference type="Gene3D" id="3.30.200.20">
    <property type="entry name" value="Phosphorylase Kinase, domain 1"/>
    <property type="match status" value="1"/>
</dbReference>
<evidence type="ECO:0000259" key="8">
    <source>
        <dbReference type="PROSITE" id="PS50011"/>
    </source>
</evidence>
<dbReference type="EMBL" id="BJNH01000054">
    <property type="protein sequence ID" value="GEC27423.1"/>
    <property type="molecule type" value="Genomic_DNA"/>
</dbReference>
<feature type="transmembrane region" description="Helical" evidence="7">
    <location>
        <begin position="429"/>
        <end position="451"/>
    </location>
</feature>
<feature type="region of interest" description="Disordered" evidence="6">
    <location>
        <begin position="456"/>
        <end position="491"/>
    </location>
</feature>
<evidence type="ECO:0000313" key="9">
    <source>
        <dbReference type="EMBL" id="GEC27423.1"/>
    </source>
</evidence>
<feature type="compositionally biased region" description="Low complexity" evidence="6">
    <location>
        <begin position="480"/>
        <end position="489"/>
    </location>
</feature>
<keyword evidence="3" id="KW-0418">Kinase</keyword>
<dbReference type="RefSeq" id="WP_125911415.1">
    <property type="nucleotide sequence ID" value="NZ_BJNH01000054.1"/>
</dbReference>
<organism evidence="9 10">
    <name type="scientific">Pseudonocardia saturnea</name>
    <dbReference type="NCBI Taxonomy" id="33909"/>
    <lineage>
        <taxon>Bacteria</taxon>
        <taxon>Bacillati</taxon>
        <taxon>Actinomycetota</taxon>
        <taxon>Actinomycetes</taxon>
        <taxon>Pseudonocardiales</taxon>
        <taxon>Pseudonocardiaceae</taxon>
        <taxon>Pseudonocardia</taxon>
    </lineage>
</organism>
<dbReference type="InterPro" id="IPR017441">
    <property type="entry name" value="Protein_kinase_ATP_BS"/>
</dbReference>
<dbReference type="SUPFAM" id="SSF56112">
    <property type="entry name" value="Protein kinase-like (PK-like)"/>
    <property type="match status" value="1"/>
</dbReference>
<dbReference type="SMART" id="SM00220">
    <property type="entry name" value="S_TKc"/>
    <property type="match status" value="1"/>
</dbReference>
<dbReference type="PROSITE" id="PS00108">
    <property type="entry name" value="PROTEIN_KINASE_ST"/>
    <property type="match status" value="1"/>
</dbReference>
<dbReference type="Gene3D" id="1.10.510.10">
    <property type="entry name" value="Transferase(Phosphotransferase) domain 1"/>
    <property type="match status" value="1"/>
</dbReference>
<gene>
    <name evidence="9" type="ORF">PSA01_44520</name>
</gene>
<dbReference type="PROSITE" id="PS00107">
    <property type="entry name" value="PROTEIN_KINASE_ATP"/>
    <property type="match status" value="1"/>
</dbReference>
<feature type="compositionally biased region" description="Low complexity" evidence="6">
    <location>
        <begin position="361"/>
        <end position="372"/>
    </location>
</feature>
<feature type="region of interest" description="Disordered" evidence="6">
    <location>
        <begin position="266"/>
        <end position="417"/>
    </location>
</feature>
<dbReference type="InterPro" id="IPR000719">
    <property type="entry name" value="Prot_kinase_dom"/>
</dbReference>
<dbReference type="CDD" id="cd14014">
    <property type="entry name" value="STKc_PknB_like"/>
    <property type="match status" value="1"/>
</dbReference>
<reference evidence="9 10" key="1">
    <citation type="submission" date="2019-06" db="EMBL/GenBank/DDBJ databases">
        <title>Whole genome shotgun sequence of Pseudonocardia saturnea NBRC 14499.</title>
        <authorList>
            <person name="Hosoyama A."/>
            <person name="Uohara A."/>
            <person name="Ohji S."/>
            <person name="Ichikawa N."/>
        </authorList>
    </citation>
    <scope>NUCLEOTIDE SEQUENCE [LARGE SCALE GENOMIC DNA]</scope>
    <source>
        <strain evidence="9 10">NBRC 14499</strain>
    </source>
</reference>
<dbReference type="PROSITE" id="PS50011">
    <property type="entry name" value="PROTEIN_KINASE_DOM"/>
    <property type="match status" value="1"/>
</dbReference>
<evidence type="ECO:0000313" key="10">
    <source>
        <dbReference type="Proteomes" id="UP000320693"/>
    </source>
</evidence>
<dbReference type="InterPro" id="IPR011009">
    <property type="entry name" value="Kinase-like_dom_sf"/>
</dbReference>
<evidence type="ECO:0000256" key="3">
    <source>
        <dbReference type="ARBA" id="ARBA00022777"/>
    </source>
</evidence>
<dbReference type="InterPro" id="IPR008271">
    <property type="entry name" value="Ser/Thr_kinase_AS"/>
</dbReference>
<keyword evidence="4 5" id="KW-0067">ATP-binding</keyword>
<feature type="domain" description="Protein kinase" evidence="8">
    <location>
        <begin position="16"/>
        <end position="265"/>
    </location>
</feature>
<keyword evidence="1" id="KW-0808">Transferase</keyword>
<evidence type="ECO:0000256" key="6">
    <source>
        <dbReference type="SAM" id="MobiDB-lite"/>
    </source>
</evidence>
<evidence type="ECO:0000256" key="7">
    <source>
        <dbReference type="SAM" id="Phobius"/>
    </source>
</evidence>
<comment type="caution">
    <text evidence="9">The sequence shown here is derived from an EMBL/GenBank/DDBJ whole genome shotgun (WGS) entry which is preliminary data.</text>
</comment>
<keyword evidence="2 5" id="KW-0547">Nucleotide-binding</keyword>
<dbReference type="PANTHER" id="PTHR43289:SF34">
    <property type="entry name" value="SERINE_THREONINE-PROTEIN KINASE YBDM-RELATED"/>
    <property type="match status" value="1"/>
</dbReference>